<dbReference type="RefSeq" id="WP_015746206.1">
    <property type="nucleotide sequence ID" value="NC_013235.1"/>
</dbReference>
<dbReference type="OrthoDB" id="5242390at2"/>
<dbReference type="Pfam" id="PF00440">
    <property type="entry name" value="TetR_N"/>
    <property type="match status" value="1"/>
</dbReference>
<gene>
    <name evidence="7" type="ordered locus">Namu_0880</name>
</gene>
<dbReference type="eggNOG" id="COG1309">
    <property type="taxonomic scope" value="Bacteria"/>
</dbReference>
<dbReference type="InterPro" id="IPR009057">
    <property type="entry name" value="Homeodomain-like_sf"/>
</dbReference>
<dbReference type="PANTHER" id="PTHR30055">
    <property type="entry name" value="HTH-TYPE TRANSCRIPTIONAL REGULATOR RUTR"/>
    <property type="match status" value="1"/>
</dbReference>
<dbReference type="EMBL" id="CP001737">
    <property type="protein sequence ID" value="ACV77291.1"/>
    <property type="molecule type" value="Genomic_DNA"/>
</dbReference>
<evidence type="ECO:0000256" key="4">
    <source>
        <dbReference type="PROSITE-ProRule" id="PRU00335"/>
    </source>
</evidence>
<keyword evidence="3" id="KW-0804">Transcription</keyword>
<keyword evidence="1" id="KW-0805">Transcription regulation</keyword>
<sequence>MGQALDERNARQAARTDARVQRRRRQILDAATEVMSTTGFHATSMQAVAERAGISVGLIYQYFGNKDELLVAVIVDILEDFRDQVPAAIAAAGEDPVDRFGAAFRICCQVVEAKREAVTLTYRESRTLPADGLERIKDLELQTAEPIRQAVADGIDAGVFRAVDARLVVHNVLLLAHAWALKHWNLARFLTLDQYIEQEWALLLASVSPRAQ</sequence>
<dbReference type="InterPro" id="IPR001647">
    <property type="entry name" value="HTH_TetR"/>
</dbReference>
<dbReference type="AlphaFoldDB" id="C8XAC6"/>
<feature type="region of interest" description="Disordered" evidence="5">
    <location>
        <begin position="1"/>
        <end position="21"/>
    </location>
</feature>
<evidence type="ECO:0000256" key="1">
    <source>
        <dbReference type="ARBA" id="ARBA00023015"/>
    </source>
</evidence>
<evidence type="ECO:0000256" key="3">
    <source>
        <dbReference type="ARBA" id="ARBA00023163"/>
    </source>
</evidence>
<reference evidence="7 8" key="2">
    <citation type="journal article" date="2010" name="Stand. Genomic Sci.">
        <title>Complete genome sequence of Nakamurella multipartita type strain (Y-104).</title>
        <authorList>
            <person name="Tice H."/>
            <person name="Mayilraj S."/>
            <person name="Sims D."/>
            <person name="Lapidus A."/>
            <person name="Nolan M."/>
            <person name="Lucas S."/>
            <person name="Glavina Del Rio T."/>
            <person name="Copeland A."/>
            <person name="Cheng J.F."/>
            <person name="Meincke L."/>
            <person name="Bruce D."/>
            <person name="Goodwin L."/>
            <person name="Pitluck S."/>
            <person name="Ivanova N."/>
            <person name="Mavromatis K."/>
            <person name="Ovchinnikova G."/>
            <person name="Pati A."/>
            <person name="Chen A."/>
            <person name="Palaniappan K."/>
            <person name="Land M."/>
            <person name="Hauser L."/>
            <person name="Chang Y.J."/>
            <person name="Jeffries C.D."/>
            <person name="Detter J.C."/>
            <person name="Brettin T."/>
            <person name="Rohde M."/>
            <person name="Goker M."/>
            <person name="Bristow J."/>
            <person name="Eisen J.A."/>
            <person name="Markowitz V."/>
            <person name="Hugenholtz P."/>
            <person name="Kyrpides N.C."/>
            <person name="Klenk H.P."/>
            <person name="Chen F."/>
        </authorList>
    </citation>
    <scope>NUCLEOTIDE SEQUENCE [LARGE SCALE GENOMIC DNA]</scope>
    <source>
        <strain evidence="8">ATCC 700099 / DSM 44233 / CIP 104796 / JCM 9543 / NBRC 105858 / Y-104</strain>
    </source>
</reference>
<evidence type="ECO:0000256" key="2">
    <source>
        <dbReference type="ARBA" id="ARBA00023125"/>
    </source>
</evidence>
<dbReference type="Proteomes" id="UP000002218">
    <property type="component" value="Chromosome"/>
</dbReference>
<keyword evidence="8" id="KW-1185">Reference proteome</keyword>
<name>C8XAC6_NAKMY</name>
<dbReference type="KEGG" id="nml:Namu_0880"/>
<dbReference type="GO" id="GO:0000976">
    <property type="term" value="F:transcription cis-regulatory region binding"/>
    <property type="evidence" value="ECO:0007669"/>
    <property type="project" value="TreeGrafter"/>
</dbReference>
<accession>C8XAC6</accession>
<dbReference type="PRINTS" id="PR00455">
    <property type="entry name" value="HTHTETR"/>
</dbReference>
<dbReference type="InterPro" id="IPR023772">
    <property type="entry name" value="DNA-bd_HTH_TetR-type_CS"/>
</dbReference>
<dbReference type="InterPro" id="IPR036271">
    <property type="entry name" value="Tet_transcr_reg_TetR-rel_C_sf"/>
</dbReference>
<feature type="DNA-binding region" description="H-T-H motif" evidence="4">
    <location>
        <begin position="44"/>
        <end position="63"/>
    </location>
</feature>
<dbReference type="InterPro" id="IPR050109">
    <property type="entry name" value="HTH-type_TetR-like_transc_reg"/>
</dbReference>
<dbReference type="PROSITE" id="PS01081">
    <property type="entry name" value="HTH_TETR_1"/>
    <property type="match status" value="1"/>
</dbReference>
<feature type="domain" description="HTH tetR-type" evidence="6">
    <location>
        <begin position="21"/>
        <end position="81"/>
    </location>
</feature>
<evidence type="ECO:0000313" key="7">
    <source>
        <dbReference type="EMBL" id="ACV77291.1"/>
    </source>
</evidence>
<evidence type="ECO:0000313" key="8">
    <source>
        <dbReference type="Proteomes" id="UP000002218"/>
    </source>
</evidence>
<dbReference type="SUPFAM" id="SSF46689">
    <property type="entry name" value="Homeodomain-like"/>
    <property type="match status" value="1"/>
</dbReference>
<dbReference type="SUPFAM" id="SSF48498">
    <property type="entry name" value="Tetracyclin repressor-like, C-terminal domain"/>
    <property type="match status" value="1"/>
</dbReference>
<protein>
    <submittedName>
        <fullName evidence="7">Transcriptional regulator, TetR family</fullName>
    </submittedName>
</protein>
<keyword evidence="2 4" id="KW-0238">DNA-binding</keyword>
<evidence type="ECO:0000259" key="6">
    <source>
        <dbReference type="PROSITE" id="PS50977"/>
    </source>
</evidence>
<dbReference type="HOGENOM" id="CLU_069356_12_5_11"/>
<dbReference type="PROSITE" id="PS50977">
    <property type="entry name" value="HTH_TETR_2"/>
    <property type="match status" value="1"/>
</dbReference>
<dbReference type="InterPro" id="IPR041490">
    <property type="entry name" value="KstR2_TetR_C"/>
</dbReference>
<reference evidence="8" key="1">
    <citation type="submission" date="2009-09" db="EMBL/GenBank/DDBJ databases">
        <title>The complete genome of Nakamurella multipartita DSM 44233.</title>
        <authorList>
            <consortium name="US DOE Joint Genome Institute (JGI-PGF)"/>
            <person name="Lucas S."/>
            <person name="Copeland A."/>
            <person name="Lapidus A."/>
            <person name="Glavina del Rio T."/>
            <person name="Dalin E."/>
            <person name="Tice H."/>
            <person name="Bruce D."/>
            <person name="Goodwin L."/>
            <person name="Pitluck S."/>
            <person name="Kyrpides N."/>
            <person name="Mavromatis K."/>
            <person name="Ivanova N."/>
            <person name="Ovchinnikova G."/>
            <person name="Sims D."/>
            <person name="Meincke L."/>
            <person name="Brettin T."/>
            <person name="Detter J.C."/>
            <person name="Han C."/>
            <person name="Larimer F."/>
            <person name="Land M."/>
            <person name="Hauser L."/>
            <person name="Markowitz V."/>
            <person name="Cheng J.-F."/>
            <person name="Hugenholtz P."/>
            <person name="Woyke T."/>
            <person name="Wu D."/>
            <person name="Klenk H.-P."/>
            <person name="Eisen J.A."/>
        </authorList>
    </citation>
    <scope>NUCLEOTIDE SEQUENCE [LARGE SCALE GENOMIC DNA]</scope>
    <source>
        <strain evidence="8">ATCC 700099 / DSM 44233 / CIP 104796 / JCM 9543 / NBRC 105858 / Y-104</strain>
    </source>
</reference>
<dbReference type="Gene3D" id="1.10.357.10">
    <property type="entry name" value="Tetracycline Repressor, domain 2"/>
    <property type="match status" value="1"/>
</dbReference>
<dbReference type="GO" id="GO:0003700">
    <property type="term" value="F:DNA-binding transcription factor activity"/>
    <property type="evidence" value="ECO:0007669"/>
    <property type="project" value="TreeGrafter"/>
</dbReference>
<dbReference type="STRING" id="479431.Namu_0880"/>
<dbReference type="Pfam" id="PF17932">
    <property type="entry name" value="TetR_C_24"/>
    <property type="match status" value="1"/>
</dbReference>
<proteinExistence type="predicted"/>
<dbReference type="Gene3D" id="1.10.10.60">
    <property type="entry name" value="Homeodomain-like"/>
    <property type="match status" value="1"/>
</dbReference>
<organism evidence="7 8">
    <name type="scientific">Nakamurella multipartita (strain ATCC 700099 / DSM 44233 / CIP 104796 / JCM 9543 / NBRC 105858 / Y-104)</name>
    <name type="common">Microsphaera multipartita</name>
    <dbReference type="NCBI Taxonomy" id="479431"/>
    <lineage>
        <taxon>Bacteria</taxon>
        <taxon>Bacillati</taxon>
        <taxon>Actinomycetota</taxon>
        <taxon>Actinomycetes</taxon>
        <taxon>Nakamurellales</taxon>
        <taxon>Nakamurellaceae</taxon>
        <taxon>Nakamurella</taxon>
    </lineage>
</organism>
<evidence type="ECO:0000256" key="5">
    <source>
        <dbReference type="SAM" id="MobiDB-lite"/>
    </source>
</evidence>
<dbReference type="PANTHER" id="PTHR30055:SF240">
    <property type="entry name" value="HTH-TYPE TRANSCRIPTIONAL REGULATOR ACRR"/>
    <property type="match status" value="1"/>
</dbReference>
<dbReference type="InParanoid" id="C8XAC6"/>
<feature type="compositionally biased region" description="Basic and acidic residues" evidence="5">
    <location>
        <begin position="1"/>
        <end position="20"/>
    </location>
</feature>